<dbReference type="HOGENOM" id="CLU_1123984_0_0_11"/>
<reference evidence="2 3" key="2">
    <citation type="submission" date="2021-03" db="EMBL/GenBank/DDBJ databases">
        <title>Genomic Encyclopedia of Type Strains, Phase IV (KMG-IV): sequencing the most valuable type-strain genomes for metagenomic binning, comparative biology and taxonomic classification.</title>
        <authorList>
            <person name="Goeker M."/>
        </authorList>
    </citation>
    <scope>NUCLEOTIDE SEQUENCE [LARGE SCALE GENOMIC DNA]</scope>
    <source>
        <strain evidence="2 3">DSM 41954</strain>
    </source>
</reference>
<dbReference type="EMBL" id="LK022848">
    <property type="protein sequence ID" value="CDR02254.1"/>
    <property type="molecule type" value="Genomic_DNA"/>
</dbReference>
<dbReference type="Pfam" id="PF19680">
    <property type="entry name" value="DUF6182"/>
    <property type="match status" value="1"/>
</dbReference>
<keyword evidence="3" id="KW-1185">Reference proteome</keyword>
<dbReference type="GeneID" id="32468079"/>
<sequence length="260" mass="28270">MFTQQFLQTQLASRIRVAHTGRDPEALDARPLTAERMAEIAAEAASATTTVTVVLRRFEPRIYAESVLGYALSLPDTLREAWLRAYTRTVFLTGNPANLATRFDFHHISRDGSMAWTAPDDSGERSPLRRLLRLFPTAEPPALPARLEVPAAVPPPEGDAHAPVRRARLYAVTTRVSLAAYLVHVHHVLAEAVITKLIDEHTELAIHHVPQLDPSDGPFDMLRVVPDTDADTSGDGPETAGPGRLRACAGLSVSGGVRVS</sequence>
<proteinExistence type="predicted"/>
<evidence type="ECO:0000313" key="2">
    <source>
        <dbReference type="EMBL" id="MBP2068089.1"/>
    </source>
</evidence>
<dbReference type="RefSeq" id="WP_052701135.1">
    <property type="nucleotide sequence ID" value="NZ_BAABDR010000033.1"/>
</dbReference>
<gene>
    <name evidence="2" type="ORF">J2Z30_009158</name>
    <name evidence="1" type="ORF">SIRAN684</name>
</gene>
<protein>
    <submittedName>
        <fullName evidence="1">Uncharacterized protein</fullName>
    </submittedName>
</protein>
<evidence type="ECO:0000313" key="3">
    <source>
        <dbReference type="Proteomes" id="UP000756710"/>
    </source>
</evidence>
<dbReference type="Proteomes" id="UP000756710">
    <property type="component" value="Unassembled WGS sequence"/>
</dbReference>
<dbReference type="InterPro" id="IPR045754">
    <property type="entry name" value="DUF6182"/>
</dbReference>
<reference evidence="1" key="1">
    <citation type="submission" date="2014-05" db="EMBL/GenBank/DDBJ databases">
        <authorList>
            <person name="Horn Fabian"/>
        </authorList>
    </citation>
    <scope>NUCLEOTIDE SEQUENCE</scope>
</reference>
<dbReference type="EMBL" id="JAGGLR010000036">
    <property type="protein sequence ID" value="MBP2068089.1"/>
    <property type="molecule type" value="Genomic_DNA"/>
</dbReference>
<organism evidence="1">
    <name type="scientific">Streptomyces iranensis</name>
    <dbReference type="NCBI Taxonomy" id="576784"/>
    <lineage>
        <taxon>Bacteria</taxon>
        <taxon>Bacillati</taxon>
        <taxon>Actinomycetota</taxon>
        <taxon>Actinomycetes</taxon>
        <taxon>Kitasatosporales</taxon>
        <taxon>Streptomycetaceae</taxon>
        <taxon>Streptomyces</taxon>
        <taxon>Streptomyces violaceusniger group</taxon>
    </lineage>
</organism>
<evidence type="ECO:0000313" key="1">
    <source>
        <dbReference type="EMBL" id="CDR02254.1"/>
    </source>
</evidence>
<accession>A0A060ZD58</accession>
<name>A0A060ZD58_9ACTN</name>
<dbReference type="AlphaFoldDB" id="A0A060ZD58"/>